<proteinExistence type="predicted"/>
<comment type="caution">
    <text evidence="1">The sequence shown here is derived from an EMBL/GenBank/DDBJ whole genome shotgun (WGS) entry which is preliminary data.</text>
</comment>
<sequence>MDVTNSGTAKKKIKAGEITGMERVWMSPTVEQLKKKIKSWRNYWGGACMDVTNRPRAHPQMSTWYLLLLLSCSKLLLHRICRRPQCELIVSCPQSSFIACTRSLWLSSSASSSSCSGMSREE</sequence>
<dbReference type="EMBL" id="JACVVK020000010">
    <property type="protein sequence ID" value="KAK7505602.1"/>
    <property type="molecule type" value="Genomic_DNA"/>
</dbReference>
<reference evidence="1 2" key="1">
    <citation type="journal article" date="2023" name="Sci. Data">
        <title>Genome assembly of the Korean intertidal mud-creeper Batillaria attramentaria.</title>
        <authorList>
            <person name="Patra A.K."/>
            <person name="Ho P.T."/>
            <person name="Jun S."/>
            <person name="Lee S.J."/>
            <person name="Kim Y."/>
            <person name="Won Y.J."/>
        </authorList>
    </citation>
    <scope>NUCLEOTIDE SEQUENCE [LARGE SCALE GENOMIC DNA]</scope>
    <source>
        <strain evidence="1">Wonlab-2016</strain>
    </source>
</reference>
<protein>
    <submittedName>
        <fullName evidence="1">Uncharacterized protein</fullName>
    </submittedName>
</protein>
<dbReference type="Proteomes" id="UP001519460">
    <property type="component" value="Unassembled WGS sequence"/>
</dbReference>
<dbReference type="AlphaFoldDB" id="A0ABD0M326"/>
<evidence type="ECO:0000313" key="1">
    <source>
        <dbReference type="EMBL" id="KAK7505602.1"/>
    </source>
</evidence>
<accession>A0ABD0M326</accession>
<evidence type="ECO:0000313" key="2">
    <source>
        <dbReference type="Proteomes" id="UP001519460"/>
    </source>
</evidence>
<name>A0ABD0M326_9CAEN</name>
<keyword evidence="2" id="KW-1185">Reference proteome</keyword>
<gene>
    <name evidence="1" type="ORF">BaRGS_00003347</name>
</gene>
<organism evidence="1 2">
    <name type="scientific">Batillaria attramentaria</name>
    <dbReference type="NCBI Taxonomy" id="370345"/>
    <lineage>
        <taxon>Eukaryota</taxon>
        <taxon>Metazoa</taxon>
        <taxon>Spiralia</taxon>
        <taxon>Lophotrochozoa</taxon>
        <taxon>Mollusca</taxon>
        <taxon>Gastropoda</taxon>
        <taxon>Caenogastropoda</taxon>
        <taxon>Sorbeoconcha</taxon>
        <taxon>Cerithioidea</taxon>
        <taxon>Batillariidae</taxon>
        <taxon>Batillaria</taxon>
    </lineage>
</organism>